<sequence>MTWRKTDIEGVYSRPIGENESFIKFIGDAGLQLEQKREGWAINSTTTIAPTGSLASSDLVALFRRAWAHLRFQHPSLAVEVAAPPDNDTTFVYTVPADGAALDGWVDQTFSVAADASSSADVIRTFQPSPFARLVWIPRSGELLGHTSHWRTDGVGVLLLLDAFLALASDPALADPASLAWGTEVERLTPCVEDAAAMPTESTSELKARGAALVGTFAHAAGAIGLPFLGDAATLPGGTRSASLVFDEAETKKIVAACKQHGVSVHLAMHASVAGANYALADAVDRDSKHYTSTVRFALRPYLPAPYSTPAAAAGLYSTGWMTRVDPRMSWAERVRSYAGEYKKGVTREFLDAHREYAAQLGAMIRGLKPGDGPPPSDMDISSIGVVEKMVRNFYGTSQAGLEVKAVGLGVEILSRQGTTFVWTFRDQLNLSVTYNESFHTDEQMQEFVRTVRLQLLGGLFPGGE</sequence>
<dbReference type="EMBL" id="JAQQWP010000010">
    <property type="protein sequence ID" value="KAK8096623.1"/>
    <property type="molecule type" value="Genomic_DNA"/>
</dbReference>
<name>A0AAW0QNQ2_9PEZI</name>
<protein>
    <recommendedName>
        <fullName evidence="3">Condensation domain-containing protein</fullName>
    </recommendedName>
</protein>
<dbReference type="InterPro" id="IPR023213">
    <property type="entry name" value="CAT-like_dom_sf"/>
</dbReference>
<keyword evidence="2" id="KW-1185">Reference proteome</keyword>
<dbReference type="Gene3D" id="3.30.559.10">
    <property type="entry name" value="Chloramphenicol acetyltransferase-like domain"/>
    <property type="match status" value="1"/>
</dbReference>
<dbReference type="PANTHER" id="PTHR42034">
    <property type="entry name" value="CHROMOSOME 7, WHOLE GENOME SHOTGUN SEQUENCE-RELATED"/>
    <property type="match status" value="1"/>
</dbReference>
<evidence type="ECO:0000313" key="2">
    <source>
        <dbReference type="Proteomes" id="UP001392437"/>
    </source>
</evidence>
<dbReference type="AlphaFoldDB" id="A0AAW0QNQ2"/>
<dbReference type="Gene3D" id="3.30.559.30">
    <property type="entry name" value="Nonribosomal peptide synthetase, condensation domain"/>
    <property type="match status" value="1"/>
</dbReference>
<proteinExistence type="predicted"/>
<dbReference type="SUPFAM" id="SSF52777">
    <property type="entry name" value="CoA-dependent acyltransferases"/>
    <property type="match status" value="1"/>
</dbReference>
<comment type="caution">
    <text evidence="1">The sequence shown here is derived from an EMBL/GenBank/DDBJ whole genome shotgun (WGS) entry which is preliminary data.</text>
</comment>
<dbReference type="Proteomes" id="UP001392437">
    <property type="component" value="Unassembled WGS sequence"/>
</dbReference>
<evidence type="ECO:0008006" key="3">
    <source>
        <dbReference type="Google" id="ProtNLM"/>
    </source>
</evidence>
<dbReference type="PANTHER" id="PTHR42034:SF1">
    <property type="entry name" value="CONDENSATION DOMAIN-CONTAINING PROTEIN"/>
    <property type="match status" value="1"/>
</dbReference>
<reference evidence="1 2" key="1">
    <citation type="submission" date="2023-01" db="EMBL/GenBank/DDBJ databases">
        <title>Analysis of 21 Apiospora genomes using comparative genomics revels a genus with tremendous synthesis potential of carbohydrate active enzymes and secondary metabolites.</title>
        <authorList>
            <person name="Sorensen T."/>
        </authorList>
    </citation>
    <scope>NUCLEOTIDE SEQUENCE [LARGE SCALE GENOMIC DNA]</scope>
    <source>
        <strain evidence="1 2">CBS 117206</strain>
    </source>
</reference>
<gene>
    <name evidence="1" type="ORF">PG999_012567</name>
</gene>
<evidence type="ECO:0000313" key="1">
    <source>
        <dbReference type="EMBL" id="KAK8096623.1"/>
    </source>
</evidence>
<accession>A0AAW0QNQ2</accession>
<organism evidence="1 2">
    <name type="scientific">Apiospora kogelbergensis</name>
    <dbReference type="NCBI Taxonomy" id="1337665"/>
    <lineage>
        <taxon>Eukaryota</taxon>
        <taxon>Fungi</taxon>
        <taxon>Dikarya</taxon>
        <taxon>Ascomycota</taxon>
        <taxon>Pezizomycotina</taxon>
        <taxon>Sordariomycetes</taxon>
        <taxon>Xylariomycetidae</taxon>
        <taxon>Amphisphaeriales</taxon>
        <taxon>Apiosporaceae</taxon>
        <taxon>Apiospora</taxon>
    </lineage>
</organism>